<dbReference type="Pfam" id="PF07714">
    <property type="entry name" value="PK_Tyr_Ser-Thr"/>
    <property type="match status" value="1"/>
</dbReference>
<dbReference type="Gene3D" id="1.10.510.10">
    <property type="entry name" value="Transferase(Phosphotransferase) domain 1"/>
    <property type="match status" value="1"/>
</dbReference>
<keyword evidence="2" id="KW-0472">Membrane</keyword>
<dbReference type="GO" id="GO:0004674">
    <property type="term" value="F:protein serine/threonine kinase activity"/>
    <property type="evidence" value="ECO:0007669"/>
    <property type="project" value="TreeGrafter"/>
</dbReference>
<organism evidence="4">
    <name type="scientific">Aphanomyces stellatus</name>
    <dbReference type="NCBI Taxonomy" id="120398"/>
    <lineage>
        <taxon>Eukaryota</taxon>
        <taxon>Sar</taxon>
        <taxon>Stramenopiles</taxon>
        <taxon>Oomycota</taxon>
        <taxon>Saprolegniomycetes</taxon>
        <taxon>Saprolegniales</taxon>
        <taxon>Verrucalvaceae</taxon>
        <taxon>Aphanomyces</taxon>
    </lineage>
</organism>
<dbReference type="InterPro" id="IPR000719">
    <property type="entry name" value="Prot_kinase_dom"/>
</dbReference>
<evidence type="ECO:0000313" key="4">
    <source>
        <dbReference type="EMBL" id="KAF0711444.1"/>
    </source>
</evidence>
<proteinExistence type="predicted"/>
<dbReference type="GO" id="GO:0005524">
    <property type="term" value="F:ATP binding"/>
    <property type="evidence" value="ECO:0007669"/>
    <property type="project" value="InterPro"/>
</dbReference>
<accession>A0A6A4ZIM7</accession>
<protein>
    <recommendedName>
        <fullName evidence="3">Protein kinase domain-containing protein</fullName>
    </recommendedName>
</protein>
<evidence type="ECO:0000259" key="3">
    <source>
        <dbReference type="PROSITE" id="PS50011"/>
    </source>
</evidence>
<dbReference type="InterPro" id="IPR001245">
    <property type="entry name" value="Ser-Thr/Tyr_kinase_cat_dom"/>
</dbReference>
<dbReference type="SUPFAM" id="SSF56112">
    <property type="entry name" value="Protein kinase-like (PK-like)"/>
    <property type="match status" value="1"/>
</dbReference>
<sequence length="357" mass="38638">MGGRHLIDTSDPCWILINAFSAYPSCSISKAIAQKQVDVAAVKASDCKNNICNPFITALSSYAMSGSTCMLKDTSTGKDLSASALSTVCNGIQAPSLVIPGVGTLTTTTGDDGLGTGAIIGIVVGCLVVIAMVVLMYRRRVTSQQTKQTVVHLEGASGHQPTNNSSTKEPSYYLAHPASSKPAPQTYNVTTYDRTMDTTMSSTFSHHTSMMDMSDLELHRVAFNQVRMVKAVAQGAFGEVWVGEFMGDKVAIKKLLPNRATPSDVEKFIAEVKLVAKIDCPYVVKFLGVAWTRPADMLLVTEFMDGGDLRNVLDASRTKKTTFSWSQKLECALHIAEGLVFLHSMDPMVLHRDLKSR</sequence>
<dbReference type="PANTHER" id="PTHR44329:SF214">
    <property type="entry name" value="PROTEIN KINASE DOMAIN-CONTAINING PROTEIN"/>
    <property type="match status" value="1"/>
</dbReference>
<dbReference type="AlphaFoldDB" id="A0A6A4ZIM7"/>
<dbReference type="EMBL" id="VJMH01001604">
    <property type="protein sequence ID" value="KAF0711444.1"/>
    <property type="molecule type" value="Genomic_DNA"/>
</dbReference>
<evidence type="ECO:0000256" key="1">
    <source>
        <dbReference type="SAM" id="MobiDB-lite"/>
    </source>
</evidence>
<feature type="compositionally biased region" description="Polar residues" evidence="1">
    <location>
        <begin position="159"/>
        <end position="169"/>
    </location>
</feature>
<feature type="non-terminal residue" evidence="4">
    <location>
        <position position="357"/>
    </location>
</feature>
<evidence type="ECO:0000256" key="2">
    <source>
        <dbReference type="SAM" id="Phobius"/>
    </source>
</evidence>
<dbReference type="InterPro" id="IPR051681">
    <property type="entry name" value="Ser/Thr_Kinases-Pseudokinases"/>
</dbReference>
<dbReference type="InterPro" id="IPR011009">
    <property type="entry name" value="Kinase-like_dom_sf"/>
</dbReference>
<name>A0A6A4ZIM7_9STRA</name>
<feature type="domain" description="Protein kinase" evidence="3">
    <location>
        <begin position="226"/>
        <end position="357"/>
    </location>
</feature>
<keyword evidence="2" id="KW-0812">Transmembrane</keyword>
<reference evidence="4" key="1">
    <citation type="submission" date="2019-06" db="EMBL/GenBank/DDBJ databases">
        <title>Genomics analysis of Aphanomyces spp. identifies a new class of oomycete effector associated with host adaptation.</title>
        <authorList>
            <person name="Gaulin E."/>
        </authorList>
    </citation>
    <scope>NUCLEOTIDE SEQUENCE</scope>
    <source>
        <strain evidence="4">CBS 578.67</strain>
    </source>
</reference>
<dbReference type="PROSITE" id="PS50011">
    <property type="entry name" value="PROTEIN_KINASE_DOM"/>
    <property type="match status" value="1"/>
</dbReference>
<gene>
    <name evidence="4" type="ORF">As57867_005260</name>
</gene>
<dbReference type="OrthoDB" id="89714at2759"/>
<dbReference type="PANTHER" id="PTHR44329">
    <property type="entry name" value="SERINE/THREONINE-PROTEIN KINASE TNNI3K-RELATED"/>
    <property type="match status" value="1"/>
</dbReference>
<keyword evidence="2" id="KW-1133">Transmembrane helix</keyword>
<feature type="transmembrane region" description="Helical" evidence="2">
    <location>
        <begin position="114"/>
        <end position="137"/>
    </location>
</feature>
<comment type="caution">
    <text evidence="4">The sequence shown here is derived from an EMBL/GenBank/DDBJ whole genome shotgun (WGS) entry which is preliminary data.</text>
</comment>
<feature type="region of interest" description="Disordered" evidence="1">
    <location>
        <begin position="152"/>
        <end position="187"/>
    </location>
</feature>